<dbReference type="GO" id="GO:0019165">
    <property type="term" value="F:thiamine kinase activity"/>
    <property type="evidence" value="ECO:0007669"/>
    <property type="project" value="UniProtKB-UniRule"/>
</dbReference>
<evidence type="ECO:0000256" key="5">
    <source>
        <dbReference type="HAMAP-Rule" id="MF_01604"/>
    </source>
</evidence>
<dbReference type="EMBL" id="JAWXRD010000040">
    <property type="protein sequence ID" value="MDX6042672.1"/>
    <property type="molecule type" value="Genomic_DNA"/>
</dbReference>
<dbReference type="EMBL" id="JAWXRC010000042">
    <property type="protein sequence ID" value="MDX6033532.1"/>
    <property type="molecule type" value="Genomic_DNA"/>
</dbReference>
<keyword evidence="2 5" id="KW-0547">Nucleotide-binding</keyword>
<keyword evidence="4 5" id="KW-0067">ATP-binding</keyword>
<keyword evidence="9" id="KW-1185">Reference proteome</keyword>
<dbReference type="GO" id="GO:0005524">
    <property type="term" value="F:ATP binding"/>
    <property type="evidence" value="ECO:0007669"/>
    <property type="project" value="UniProtKB-KW"/>
</dbReference>
<evidence type="ECO:0000256" key="1">
    <source>
        <dbReference type="ARBA" id="ARBA00022679"/>
    </source>
</evidence>
<comment type="function">
    <text evidence="5">Catalyzes the phosphorylation of thiamine to thiamine phosphate.</text>
</comment>
<dbReference type="EC" id="2.7.1.89" evidence="5"/>
<protein>
    <recommendedName>
        <fullName evidence="5">Thiamine kinase</fullName>
        <ecNumber evidence="5">2.7.1.89</ecNumber>
    </recommendedName>
</protein>
<evidence type="ECO:0000313" key="8">
    <source>
        <dbReference type="EMBL" id="MDX6042672.1"/>
    </source>
</evidence>
<dbReference type="NCBIfam" id="NF007620">
    <property type="entry name" value="PRK10271.1"/>
    <property type="match status" value="1"/>
</dbReference>
<evidence type="ECO:0000256" key="4">
    <source>
        <dbReference type="ARBA" id="ARBA00022840"/>
    </source>
</evidence>
<comment type="caution">
    <text evidence="7">The sequence shown here is derived from an EMBL/GenBank/DDBJ whole genome shotgun (WGS) entry which is preliminary data.</text>
</comment>
<evidence type="ECO:0000313" key="7">
    <source>
        <dbReference type="EMBL" id="MDX6033532.1"/>
    </source>
</evidence>
<evidence type="ECO:0000259" key="6">
    <source>
        <dbReference type="Pfam" id="PF01636"/>
    </source>
</evidence>
<dbReference type="AlphaFoldDB" id="A0AAJ2SBS4"/>
<dbReference type="InterPro" id="IPR014093">
    <property type="entry name" value="Thiamine_kinase"/>
</dbReference>
<dbReference type="RefSeq" id="WP_319629979.1">
    <property type="nucleotide sequence ID" value="NZ_JAWXRB010000045.1"/>
</dbReference>
<organism evidence="7 10">
    <name type="scientific">Scandinavium lactucae</name>
    <dbReference type="NCBI Taxonomy" id="3095028"/>
    <lineage>
        <taxon>Bacteria</taxon>
        <taxon>Pseudomonadati</taxon>
        <taxon>Pseudomonadota</taxon>
        <taxon>Gammaproteobacteria</taxon>
        <taxon>Enterobacterales</taxon>
        <taxon>Enterobacteriaceae</taxon>
        <taxon>Scandinavium</taxon>
    </lineage>
</organism>
<dbReference type="InterPro" id="IPR011009">
    <property type="entry name" value="Kinase-like_dom_sf"/>
</dbReference>
<keyword evidence="1 5" id="KW-0808">Transferase</keyword>
<accession>A0AAJ2SBS4</accession>
<evidence type="ECO:0000313" key="10">
    <source>
        <dbReference type="Proteomes" id="UP001282336"/>
    </source>
</evidence>
<evidence type="ECO:0000256" key="3">
    <source>
        <dbReference type="ARBA" id="ARBA00022777"/>
    </source>
</evidence>
<comment type="pathway">
    <text evidence="5">Cofactor biosynthesis; thiamine diphosphate biosynthesis; thiamine phosphate from thiamine: step 1/1.</text>
</comment>
<dbReference type="GO" id="GO:0009229">
    <property type="term" value="P:thiamine diphosphate biosynthetic process"/>
    <property type="evidence" value="ECO:0007669"/>
    <property type="project" value="UniProtKB-UniRule"/>
</dbReference>
<reference evidence="7 9" key="1">
    <citation type="submission" date="2023-11" db="EMBL/GenBank/DDBJ databases">
        <title>Scandinavium wanjuensis sp. nov., isolated from lettuce South Korea.</title>
        <authorList>
            <person name="Park J."/>
            <person name="Park S."/>
            <person name="Oh K.K."/>
            <person name="Cho G.S."/>
            <person name="Franz C.M.A.P."/>
        </authorList>
    </citation>
    <scope>NUCLEOTIDE SEQUENCE</scope>
    <source>
        <strain evidence="7">V105_12</strain>
        <strain evidence="8 9">V105_6</strain>
    </source>
</reference>
<evidence type="ECO:0000313" key="9">
    <source>
        <dbReference type="Proteomes" id="UP001275664"/>
    </source>
</evidence>
<comment type="catalytic activity">
    <reaction evidence="5">
        <text>thiamine + ATP = thiamine phosphate + ADP + H(+)</text>
        <dbReference type="Rhea" id="RHEA:12012"/>
        <dbReference type="ChEBI" id="CHEBI:15378"/>
        <dbReference type="ChEBI" id="CHEBI:18385"/>
        <dbReference type="ChEBI" id="CHEBI:30616"/>
        <dbReference type="ChEBI" id="CHEBI:37575"/>
        <dbReference type="ChEBI" id="CHEBI:456216"/>
        <dbReference type="EC" id="2.7.1.89"/>
    </reaction>
</comment>
<feature type="domain" description="Aminoglycoside phosphotransferase" evidence="6">
    <location>
        <begin position="43"/>
        <end position="222"/>
    </location>
</feature>
<evidence type="ECO:0000256" key="2">
    <source>
        <dbReference type="ARBA" id="ARBA00022741"/>
    </source>
</evidence>
<dbReference type="InterPro" id="IPR002575">
    <property type="entry name" value="Aminoglycoside_PTrfase"/>
</dbReference>
<sequence>MRLRNSKLSRDECLSRYFPGYHPLVRSAMAGLSGGSCIIEHHGQRIVLRKHHDPSAPDFHFLRQYRALHALPSSLAPAPLGYFPGWMAVSYLDGETFPTLPDTHATATLLYHLHQQKRFGWRVAVLPLLERYWQFSSPQRRTPLWLRSLKRLRSQGEPQPLRLAPLHMDVHAGNIIHTPDGLKLIDWEYAADGDIALELAAVWTENPAQRTALIAAYAQAAHLDNAILTQQVQRWQPWIQLLMTTWYEYRWQQTGDQQFIALANEGWRTLTDKGKERSLWAQ</sequence>
<name>A0AAJ2SBS4_9ENTR</name>
<dbReference type="GO" id="GO:0006772">
    <property type="term" value="P:thiamine metabolic process"/>
    <property type="evidence" value="ECO:0007669"/>
    <property type="project" value="InterPro"/>
</dbReference>
<keyword evidence="3 5" id="KW-0418">Kinase</keyword>
<proteinExistence type="inferred from homology"/>
<dbReference type="Proteomes" id="UP001282336">
    <property type="component" value="Unassembled WGS sequence"/>
</dbReference>
<gene>
    <name evidence="5 7" type="primary">thiK</name>
    <name evidence="8" type="ORF">SIK69_20990</name>
    <name evidence="7" type="ORF">SIL20_18700</name>
</gene>
<dbReference type="Pfam" id="PF01636">
    <property type="entry name" value="APH"/>
    <property type="match status" value="1"/>
</dbReference>
<dbReference type="SUPFAM" id="SSF56112">
    <property type="entry name" value="Protein kinase-like (PK-like)"/>
    <property type="match status" value="1"/>
</dbReference>
<dbReference type="HAMAP" id="MF_01604">
    <property type="entry name" value="Thiamine_kinase"/>
    <property type="match status" value="1"/>
</dbReference>
<dbReference type="Proteomes" id="UP001275664">
    <property type="component" value="Unassembled WGS sequence"/>
</dbReference>
<dbReference type="Gene3D" id="3.90.1200.10">
    <property type="match status" value="1"/>
</dbReference>
<comment type="similarity">
    <text evidence="5">Belongs to the thiamine kinase family.</text>
</comment>